<feature type="region of interest" description="Disordered" evidence="1">
    <location>
        <begin position="74"/>
        <end position="100"/>
    </location>
</feature>
<dbReference type="EMBL" id="BGZK01000789">
    <property type="protein sequence ID" value="GBP60517.1"/>
    <property type="molecule type" value="Genomic_DNA"/>
</dbReference>
<comment type="caution">
    <text evidence="2">The sequence shown here is derived from an EMBL/GenBank/DDBJ whole genome shotgun (WGS) entry which is preliminary data.</text>
</comment>
<accession>A0A4C1XE33</accession>
<dbReference type="AlphaFoldDB" id="A0A4C1XE33"/>
<protein>
    <submittedName>
        <fullName evidence="2">Uncharacterized protein</fullName>
    </submittedName>
</protein>
<name>A0A4C1XE33_EUMVA</name>
<evidence type="ECO:0000256" key="1">
    <source>
        <dbReference type="SAM" id="MobiDB-lite"/>
    </source>
</evidence>
<feature type="region of interest" description="Disordered" evidence="1">
    <location>
        <begin position="32"/>
        <end position="61"/>
    </location>
</feature>
<feature type="compositionally biased region" description="Low complexity" evidence="1">
    <location>
        <begin position="34"/>
        <end position="49"/>
    </location>
</feature>
<reference evidence="2 3" key="1">
    <citation type="journal article" date="2019" name="Commun. Biol.">
        <title>The bagworm genome reveals a unique fibroin gene that provides high tensile strength.</title>
        <authorList>
            <person name="Kono N."/>
            <person name="Nakamura H."/>
            <person name="Ohtoshi R."/>
            <person name="Tomita M."/>
            <person name="Numata K."/>
            <person name="Arakawa K."/>
        </authorList>
    </citation>
    <scope>NUCLEOTIDE SEQUENCE [LARGE SCALE GENOMIC DNA]</scope>
</reference>
<evidence type="ECO:0000313" key="2">
    <source>
        <dbReference type="EMBL" id="GBP60517.1"/>
    </source>
</evidence>
<dbReference type="Proteomes" id="UP000299102">
    <property type="component" value="Unassembled WGS sequence"/>
</dbReference>
<proteinExistence type="predicted"/>
<sequence>MAADVTRHIILSTSVGQSRDVPRRLIKARKQFEEAGSAGRRAALAPARPRSSRRQRAATRERARFTIKRACLIDNNSGPTSKKARQGYGACRTQIPKALA</sequence>
<evidence type="ECO:0000313" key="3">
    <source>
        <dbReference type="Proteomes" id="UP000299102"/>
    </source>
</evidence>
<gene>
    <name evidence="2" type="ORF">EVAR_46725_1</name>
</gene>
<keyword evidence="3" id="KW-1185">Reference proteome</keyword>
<organism evidence="2 3">
    <name type="scientific">Eumeta variegata</name>
    <name type="common">Bagworm moth</name>
    <name type="synonym">Eumeta japonica</name>
    <dbReference type="NCBI Taxonomy" id="151549"/>
    <lineage>
        <taxon>Eukaryota</taxon>
        <taxon>Metazoa</taxon>
        <taxon>Ecdysozoa</taxon>
        <taxon>Arthropoda</taxon>
        <taxon>Hexapoda</taxon>
        <taxon>Insecta</taxon>
        <taxon>Pterygota</taxon>
        <taxon>Neoptera</taxon>
        <taxon>Endopterygota</taxon>
        <taxon>Lepidoptera</taxon>
        <taxon>Glossata</taxon>
        <taxon>Ditrysia</taxon>
        <taxon>Tineoidea</taxon>
        <taxon>Psychidae</taxon>
        <taxon>Oiketicinae</taxon>
        <taxon>Eumeta</taxon>
    </lineage>
</organism>